<gene>
    <name evidence="1" type="ORF">DFH08DRAFT_369170</name>
</gene>
<reference evidence="1" key="1">
    <citation type="submission" date="2023-03" db="EMBL/GenBank/DDBJ databases">
        <title>Massive genome expansion in bonnet fungi (Mycena s.s.) driven by repeated elements and novel gene families across ecological guilds.</title>
        <authorList>
            <consortium name="Lawrence Berkeley National Laboratory"/>
            <person name="Harder C.B."/>
            <person name="Miyauchi S."/>
            <person name="Viragh M."/>
            <person name="Kuo A."/>
            <person name="Thoen E."/>
            <person name="Andreopoulos B."/>
            <person name="Lu D."/>
            <person name="Skrede I."/>
            <person name="Drula E."/>
            <person name="Henrissat B."/>
            <person name="Morin E."/>
            <person name="Kohler A."/>
            <person name="Barry K."/>
            <person name="LaButti K."/>
            <person name="Morin E."/>
            <person name="Salamov A."/>
            <person name="Lipzen A."/>
            <person name="Mereny Z."/>
            <person name="Hegedus B."/>
            <person name="Baldrian P."/>
            <person name="Stursova M."/>
            <person name="Weitz H."/>
            <person name="Taylor A."/>
            <person name="Grigoriev I.V."/>
            <person name="Nagy L.G."/>
            <person name="Martin F."/>
            <person name="Kauserud H."/>
        </authorList>
    </citation>
    <scope>NUCLEOTIDE SEQUENCE</scope>
    <source>
        <strain evidence="1">CBHHK002</strain>
    </source>
</reference>
<organism evidence="1 2">
    <name type="scientific">Mycena albidolilacea</name>
    <dbReference type="NCBI Taxonomy" id="1033008"/>
    <lineage>
        <taxon>Eukaryota</taxon>
        <taxon>Fungi</taxon>
        <taxon>Dikarya</taxon>
        <taxon>Basidiomycota</taxon>
        <taxon>Agaricomycotina</taxon>
        <taxon>Agaricomycetes</taxon>
        <taxon>Agaricomycetidae</taxon>
        <taxon>Agaricales</taxon>
        <taxon>Marasmiineae</taxon>
        <taxon>Mycenaceae</taxon>
        <taxon>Mycena</taxon>
    </lineage>
</organism>
<name>A0AAD7AKJ7_9AGAR</name>
<protein>
    <submittedName>
        <fullName evidence="1">Uncharacterized protein</fullName>
    </submittedName>
</protein>
<dbReference type="AlphaFoldDB" id="A0AAD7AKJ7"/>
<comment type="caution">
    <text evidence="1">The sequence shown here is derived from an EMBL/GenBank/DDBJ whole genome shotgun (WGS) entry which is preliminary data.</text>
</comment>
<proteinExistence type="predicted"/>
<dbReference type="EMBL" id="JARIHO010000005">
    <property type="protein sequence ID" value="KAJ7361247.1"/>
    <property type="molecule type" value="Genomic_DNA"/>
</dbReference>
<evidence type="ECO:0000313" key="1">
    <source>
        <dbReference type="EMBL" id="KAJ7361247.1"/>
    </source>
</evidence>
<evidence type="ECO:0000313" key="2">
    <source>
        <dbReference type="Proteomes" id="UP001218218"/>
    </source>
</evidence>
<dbReference type="Proteomes" id="UP001218218">
    <property type="component" value="Unassembled WGS sequence"/>
</dbReference>
<accession>A0AAD7AKJ7</accession>
<keyword evidence="2" id="KW-1185">Reference proteome</keyword>
<sequence length="208" mass="23474">MDSARCDTRVGLCLYPSMSVWTVGDHMLPWLSQANHIISCVSDQCDCEDYAIVKQIIFQLTISEPSNALPEGYLFLCPAKDFQVGPNLFRWPDCPAYWSLDPSGTNRLTLEDARNAGFPSFDMMTGIQVISWDESVYAGTRQVHEAKGYDPHSQDVARHLGHPLYQLSTEMGLDELFAHVDDEELVFITDGEAQQQSDWDTCDRELSD</sequence>